<dbReference type="EMBL" id="LGRX02033188">
    <property type="protein sequence ID" value="KAK3242335.1"/>
    <property type="molecule type" value="Genomic_DNA"/>
</dbReference>
<protein>
    <recommendedName>
        <fullName evidence="3">Reverse transcriptase domain-containing protein</fullName>
    </recommendedName>
</protein>
<sequence length="272" mass="31427">MNDASLKEEQEDFYKTLKDWAAKSGDNRNKAHIEIGDKNCTLTQSQRITKEFWMSKLALEKIGLPENIITIISDITSEASRSVLTSEGMTDEWMLECGVPQGEVLSPLRFVAIMDILAIWLAERANGKNPMKQTYGYALEKPRDATRNPGATSPQKNRKWLNMNSPPNIFARFFCDDIILIGKSREEVQDMLGVINEFMRRHPEDAQKTSSARLLMSTIFWFPEDGQKIFREDVQKLSSGRLLYIFWIPEDVFLISFRRLLYIFPEDLLDVF</sequence>
<dbReference type="AlphaFoldDB" id="A0AAE0EX76"/>
<accession>A0AAE0EX76</accession>
<name>A0AAE0EX76_9CHLO</name>
<dbReference type="Proteomes" id="UP001190700">
    <property type="component" value="Unassembled WGS sequence"/>
</dbReference>
<keyword evidence="2" id="KW-1185">Reference proteome</keyword>
<comment type="caution">
    <text evidence="1">The sequence shown here is derived from an EMBL/GenBank/DDBJ whole genome shotgun (WGS) entry which is preliminary data.</text>
</comment>
<evidence type="ECO:0000313" key="1">
    <source>
        <dbReference type="EMBL" id="KAK3242335.1"/>
    </source>
</evidence>
<reference evidence="1 2" key="1">
    <citation type="journal article" date="2015" name="Genome Biol. Evol.">
        <title>Comparative Genomics of a Bacterivorous Green Alga Reveals Evolutionary Causalities and Consequences of Phago-Mixotrophic Mode of Nutrition.</title>
        <authorList>
            <person name="Burns J.A."/>
            <person name="Paasch A."/>
            <person name="Narechania A."/>
            <person name="Kim E."/>
        </authorList>
    </citation>
    <scope>NUCLEOTIDE SEQUENCE [LARGE SCALE GENOMIC DNA]</scope>
    <source>
        <strain evidence="1 2">PLY_AMNH</strain>
    </source>
</reference>
<organism evidence="1 2">
    <name type="scientific">Cymbomonas tetramitiformis</name>
    <dbReference type="NCBI Taxonomy" id="36881"/>
    <lineage>
        <taxon>Eukaryota</taxon>
        <taxon>Viridiplantae</taxon>
        <taxon>Chlorophyta</taxon>
        <taxon>Pyramimonadophyceae</taxon>
        <taxon>Pyramimonadales</taxon>
        <taxon>Pyramimonadaceae</taxon>
        <taxon>Cymbomonas</taxon>
    </lineage>
</organism>
<evidence type="ECO:0000313" key="2">
    <source>
        <dbReference type="Proteomes" id="UP001190700"/>
    </source>
</evidence>
<dbReference type="SUPFAM" id="SSF56672">
    <property type="entry name" value="DNA/RNA polymerases"/>
    <property type="match status" value="1"/>
</dbReference>
<proteinExistence type="predicted"/>
<evidence type="ECO:0008006" key="3">
    <source>
        <dbReference type="Google" id="ProtNLM"/>
    </source>
</evidence>
<gene>
    <name evidence="1" type="ORF">CYMTET_47954</name>
</gene>
<dbReference type="InterPro" id="IPR043502">
    <property type="entry name" value="DNA/RNA_pol_sf"/>
</dbReference>